<dbReference type="Proteomes" id="UP001237642">
    <property type="component" value="Unassembled WGS sequence"/>
</dbReference>
<dbReference type="PROSITE" id="PS51375">
    <property type="entry name" value="PPR"/>
    <property type="match status" value="11"/>
</dbReference>
<feature type="repeat" description="PPR" evidence="3">
    <location>
        <begin position="444"/>
        <end position="478"/>
    </location>
</feature>
<feature type="repeat" description="PPR" evidence="3">
    <location>
        <begin position="127"/>
        <end position="161"/>
    </location>
</feature>
<dbReference type="PANTHER" id="PTHR47941">
    <property type="entry name" value="PENTATRICOPEPTIDE REPEAT-CONTAINING PROTEIN 3, MITOCHONDRIAL"/>
    <property type="match status" value="1"/>
</dbReference>
<evidence type="ECO:0000313" key="4">
    <source>
        <dbReference type="EMBL" id="KAK1385980.1"/>
    </source>
</evidence>
<feature type="repeat" description="PPR" evidence="3">
    <location>
        <begin position="409"/>
        <end position="443"/>
    </location>
</feature>
<dbReference type="InterPro" id="IPR011990">
    <property type="entry name" value="TPR-like_helical_dom_sf"/>
</dbReference>
<dbReference type="AlphaFoldDB" id="A0AAD8MQQ7"/>
<dbReference type="Pfam" id="PF12854">
    <property type="entry name" value="PPR_1"/>
    <property type="match status" value="1"/>
</dbReference>
<protein>
    <submittedName>
        <fullName evidence="4">Tetratricopeptide-like helical domain-containing protein</fullName>
    </submittedName>
</protein>
<feature type="repeat" description="PPR" evidence="3">
    <location>
        <begin position="162"/>
        <end position="197"/>
    </location>
</feature>
<dbReference type="NCBIfam" id="TIGR00756">
    <property type="entry name" value="PPR"/>
    <property type="match status" value="10"/>
</dbReference>
<evidence type="ECO:0000256" key="3">
    <source>
        <dbReference type="PROSITE-ProRule" id="PRU00708"/>
    </source>
</evidence>
<comment type="caution">
    <text evidence="4">The sequence shown here is derived from an EMBL/GenBank/DDBJ whole genome shotgun (WGS) entry which is preliminary data.</text>
</comment>
<feature type="repeat" description="PPR" evidence="3">
    <location>
        <begin position="268"/>
        <end position="303"/>
    </location>
</feature>
<gene>
    <name evidence="4" type="ORF">POM88_023715</name>
</gene>
<organism evidence="4 5">
    <name type="scientific">Heracleum sosnowskyi</name>
    <dbReference type="NCBI Taxonomy" id="360622"/>
    <lineage>
        <taxon>Eukaryota</taxon>
        <taxon>Viridiplantae</taxon>
        <taxon>Streptophyta</taxon>
        <taxon>Embryophyta</taxon>
        <taxon>Tracheophyta</taxon>
        <taxon>Spermatophyta</taxon>
        <taxon>Magnoliopsida</taxon>
        <taxon>eudicotyledons</taxon>
        <taxon>Gunneridae</taxon>
        <taxon>Pentapetalae</taxon>
        <taxon>asterids</taxon>
        <taxon>campanulids</taxon>
        <taxon>Apiales</taxon>
        <taxon>Apiaceae</taxon>
        <taxon>Apioideae</taxon>
        <taxon>apioid superclade</taxon>
        <taxon>Tordylieae</taxon>
        <taxon>Tordyliinae</taxon>
        <taxon>Heracleum</taxon>
    </lineage>
</organism>
<sequence length="543" mass="61318">MALLGVSSRLLSSLPRLGTICSCFQLLSPCSSTVISVVHFRALSNSNPNSTHIPDSHLKLQQLLTENKSGFKNLDNALSLFRKMLKMQPLPRDFHFCQLLTTLVKMKQYQVAFSLFREMCTLSIPVSIFTFNIAINCCCHSNRVDYAFSLLATTFKRGFVPDVVTYTTLIRGLLSQNKSQEARLFFANLIKFRQVQPDVVTFNTMIDGLCKTGHADMAFWLFRSMEKCDCEPNTVTYNTIIDSLCKRGLVDDAFNLHSEMMEKCILPDVWTYNRIIQVLCNLNRWEEVGLLLNQMIHDMKVSPDVHTFNILVDAYSKSGKLDDAKHIIQIMNERGVYPDIVTYGTLIHAYCSQGQMDGALAVLNTIKSKKIMPNCFTYNILIDAYCREQKLDIAMDLYRKMASEGLSPTVVTHNILLHGLCRLGKPMEALTFFYKIQGLGHKPDMVTYGTLLGGLCKNHYVDKALSLFRTIECNGLIPESNTYNIIIRGCLRSKKYDGACKLVDKMVDCGFSSDAATTSVLRHLLLSKAQDPTLVALYQKCLH</sequence>
<keyword evidence="2" id="KW-0677">Repeat</keyword>
<proteinExistence type="inferred from homology"/>
<evidence type="ECO:0000256" key="1">
    <source>
        <dbReference type="ARBA" id="ARBA00007626"/>
    </source>
</evidence>
<feature type="repeat" description="PPR" evidence="3">
    <location>
        <begin position="479"/>
        <end position="513"/>
    </location>
</feature>
<feature type="repeat" description="PPR" evidence="3">
    <location>
        <begin position="339"/>
        <end position="373"/>
    </location>
</feature>
<dbReference type="SUPFAM" id="SSF81901">
    <property type="entry name" value="HCP-like"/>
    <property type="match status" value="1"/>
</dbReference>
<accession>A0AAD8MQQ7</accession>
<feature type="repeat" description="PPR" evidence="3">
    <location>
        <begin position="304"/>
        <end position="338"/>
    </location>
</feature>
<reference evidence="4" key="2">
    <citation type="submission" date="2023-05" db="EMBL/GenBank/DDBJ databases">
        <authorList>
            <person name="Schelkunov M.I."/>
        </authorList>
    </citation>
    <scope>NUCLEOTIDE SEQUENCE</scope>
    <source>
        <strain evidence="4">Hsosn_3</strain>
        <tissue evidence="4">Leaf</tissue>
    </source>
</reference>
<dbReference type="EMBL" id="JAUIZM010000005">
    <property type="protein sequence ID" value="KAK1385980.1"/>
    <property type="molecule type" value="Genomic_DNA"/>
</dbReference>
<feature type="repeat" description="PPR" evidence="3">
    <location>
        <begin position="233"/>
        <end position="267"/>
    </location>
</feature>
<keyword evidence="5" id="KW-1185">Reference proteome</keyword>
<reference evidence="4" key="1">
    <citation type="submission" date="2023-02" db="EMBL/GenBank/DDBJ databases">
        <title>Genome of toxic invasive species Heracleum sosnowskyi carries increased number of genes despite the absence of recent whole-genome duplications.</title>
        <authorList>
            <person name="Schelkunov M."/>
            <person name="Shtratnikova V."/>
            <person name="Makarenko M."/>
            <person name="Klepikova A."/>
            <person name="Omelchenko D."/>
            <person name="Novikova G."/>
            <person name="Obukhova E."/>
            <person name="Bogdanov V."/>
            <person name="Penin A."/>
            <person name="Logacheva M."/>
        </authorList>
    </citation>
    <scope>NUCLEOTIDE SEQUENCE</scope>
    <source>
        <strain evidence="4">Hsosn_3</strain>
        <tissue evidence="4">Leaf</tissue>
    </source>
</reference>
<dbReference type="Pfam" id="PF13041">
    <property type="entry name" value="PPR_2"/>
    <property type="match status" value="5"/>
</dbReference>
<feature type="repeat" description="PPR" evidence="3">
    <location>
        <begin position="198"/>
        <end position="232"/>
    </location>
</feature>
<evidence type="ECO:0000256" key="2">
    <source>
        <dbReference type="ARBA" id="ARBA00022737"/>
    </source>
</evidence>
<dbReference type="InterPro" id="IPR002885">
    <property type="entry name" value="PPR_rpt"/>
</dbReference>
<comment type="similarity">
    <text evidence="1">Belongs to the PPR family. P subfamily.</text>
</comment>
<feature type="repeat" description="PPR" evidence="3">
    <location>
        <begin position="374"/>
        <end position="408"/>
    </location>
</feature>
<dbReference type="Gene3D" id="1.25.40.10">
    <property type="entry name" value="Tetratricopeptide repeat domain"/>
    <property type="match status" value="5"/>
</dbReference>
<name>A0AAD8MQQ7_9APIA</name>
<evidence type="ECO:0000313" key="5">
    <source>
        <dbReference type="Proteomes" id="UP001237642"/>
    </source>
</evidence>